<protein>
    <submittedName>
        <fullName evidence="1">Uncharacterized protein</fullName>
    </submittedName>
</protein>
<organism>
    <name type="scientific">Serpula lacrymans var. lacrymans (strain S7.9)</name>
    <name type="common">Dry rot fungus</name>
    <dbReference type="NCBI Taxonomy" id="578457"/>
    <lineage>
        <taxon>Eukaryota</taxon>
        <taxon>Fungi</taxon>
        <taxon>Dikarya</taxon>
        <taxon>Basidiomycota</taxon>
        <taxon>Agaricomycotina</taxon>
        <taxon>Agaricomycetes</taxon>
        <taxon>Agaricomycetidae</taxon>
        <taxon>Boletales</taxon>
        <taxon>Coniophorineae</taxon>
        <taxon>Serpulaceae</taxon>
        <taxon>Serpula</taxon>
    </lineage>
</organism>
<dbReference type="GeneID" id="18812208"/>
<feature type="non-terminal residue" evidence="1">
    <location>
        <position position="1"/>
    </location>
</feature>
<dbReference type="RefSeq" id="XP_007324128.1">
    <property type="nucleotide sequence ID" value="XM_007324066.1"/>
</dbReference>
<dbReference type="AlphaFoldDB" id="F8PD55"/>
<sequence>SNKTNKHRYLRFHANPVELFLDAGLVCSGVNSGSSKEARTYRLSGNFERVHTLKKQHFDEN</sequence>
<dbReference type="Proteomes" id="UP000008064">
    <property type="component" value="Unassembled WGS sequence"/>
</dbReference>
<dbReference type="EMBL" id="GL945445">
    <property type="protein sequence ID" value="EGO18904.1"/>
    <property type="molecule type" value="Genomic_DNA"/>
</dbReference>
<dbReference type="HOGENOM" id="CLU_2929189_0_0_1"/>
<evidence type="ECO:0000313" key="1">
    <source>
        <dbReference type="EMBL" id="EGO18904.1"/>
    </source>
</evidence>
<proteinExistence type="predicted"/>
<reference evidence="1" key="1">
    <citation type="submission" date="2011-04" db="EMBL/GenBank/DDBJ databases">
        <title>Evolution of plant cell wall degrading machinery underlies the functional diversity of forest fungi.</title>
        <authorList>
            <consortium name="US DOE Joint Genome Institute (JGI-PGF)"/>
            <person name="Eastwood D.C."/>
            <person name="Floudas D."/>
            <person name="Binder M."/>
            <person name="Majcherczyk A."/>
            <person name="Schneider P."/>
            <person name="Aerts A."/>
            <person name="Asiegbu F.O."/>
            <person name="Baker S.E."/>
            <person name="Barry K."/>
            <person name="Bendiksby M."/>
            <person name="Blumentritt M."/>
            <person name="Coutinho P.M."/>
            <person name="Cullen D."/>
            <person name="Cullen D."/>
            <person name="Gathman A."/>
            <person name="Goodell B."/>
            <person name="Henrissat B."/>
            <person name="Ihrmark K."/>
            <person name="Kauserud H."/>
            <person name="Kohler A."/>
            <person name="LaButti K."/>
            <person name="Lapidus A."/>
            <person name="Lavin J.L."/>
            <person name="Lee Y.-H."/>
            <person name="Lindquist E."/>
            <person name="Lilly W."/>
            <person name="Lucas S."/>
            <person name="Morin E."/>
            <person name="Murat C."/>
            <person name="Oguiza J.A."/>
            <person name="Park J."/>
            <person name="Pisabarro A.G."/>
            <person name="Riley R."/>
            <person name="Rosling A."/>
            <person name="Salamov A."/>
            <person name="Schmidt O."/>
            <person name="Schmutz J."/>
            <person name="Skrede I."/>
            <person name="Stenlid J."/>
            <person name="Wiebenga A."/>
            <person name="Xie X."/>
            <person name="Kues U."/>
            <person name="Hibbett D.S."/>
            <person name="Hoffmeister D."/>
            <person name="Hogberg N."/>
            <person name="Martin F."/>
            <person name="Grigoriev I.V."/>
            <person name="Watkinson S.C."/>
        </authorList>
    </citation>
    <scope>NUCLEOTIDE SEQUENCE</scope>
    <source>
        <strain evidence="1">S7.9</strain>
    </source>
</reference>
<accession>F8PD55</accession>
<dbReference type="KEGG" id="sla:SERLADRAFT_402963"/>
<name>F8PD55_SERL9</name>
<gene>
    <name evidence="1" type="ORF">SERLADRAFT_402963</name>
</gene>